<dbReference type="InterPro" id="IPR029903">
    <property type="entry name" value="RmlD-like-bd"/>
</dbReference>
<evidence type="ECO:0000256" key="5">
    <source>
        <dbReference type="ARBA" id="ARBA00048200"/>
    </source>
</evidence>
<comment type="pathway">
    <text evidence="1 6">Carbohydrate biosynthesis; dTDP-L-rhamnose biosynthesis.</text>
</comment>
<dbReference type="EMBL" id="FOXF01000093">
    <property type="protein sequence ID" value="SFP80810.1"/>
    <property type="molecule type" value="Genomic_DNA"/>
</dbReference>
<protein>
    <recommendedName>
        <fullName evidence="4 6">dTDP-4-dehydrorhamnose reductase</fullName>
        <ecNumber evidence="3 6">1.1.1.133</ecNumber>
    </recommendedName>
</protein>
<comment type="catalytic activity">
    <reaction evidence="5 6">
        <text>dTDP-beta-L-rhamnose + NADP(+) = dTDP-4-dehydro-beta-L-rhamnose + NADPH + H(+)</text>
        <dbReference type="Rhea" id="RHEA:21796"/>
        <dbReference type="ChEBI" id="CHEBI:15378"/>
        <dbReference type="ChEBI" id="CHEBI:57510"/>
        <dbReference type="ChEBI" id="CHEBI:57783"/>
        <dbReference type="ChEBI" id="CHEBI:58349"/>
        <dbReference type="ChEBI" id="CHEBI:62830"/>
        <dbReference type="EC" id="1.1.1.133"/>
    </reaction>
</comment>
<evidence type="ECO:0000256" key="2">
    <source>
        <dbReference type="ARBA" id="ARBA00010944"/>
    </source>
</evidence>
<dbReference type="GO" id="GO:0019305">
    <property type="term" value="P:dTDP-rhamnose biosynthetic process"/>
    <property type="evidence" value="ECO:0007669"/>
    <property type="project" value="UniProtKB-UniPathway"/>
</dbReference>
<sequence length="294" mass="32771">MKLLILGSNGQVGHCLAEQAEKKGLEFYATNSSQLDITDYSKVAEVFRQVNPSLVINATAYTNVEKAEDEPEKALEVNSKSVGNLAGLCSKNNVPLIHISTDYVFDGTKDGYYQENDPVNPINSYGKSKLAGEQAVIANTGRYVILRTSWVFGRHGKNFVKTMLNLFKSRDELTVVSDQIGGPTFAGDIASAILRIAEVLESRPDFSDWGIFNFSGKEDVSWFEFAKSIYEASRQKQLITKDVSIKPIPASMFKTKATRPQNSKLDLSKIKNVFDISASDWKSEIDNYIEHYLQ</sequence>
<dbReference type="EC" id="1.1.1.133" evidence="3 6"/>
<dbReference type="RefSeq" id="WP_093143936.1">
    <property type="nucleotide sequence ID" value="NZ_FOXF01000093.1"/>
</dbReference>
<evidence type="ECO:0000256" key="3">
    <source>
        <dbReference type="ARBA" id="ARBA00012929"/>
    </source>
</evidence>
<dbReference type="SUPFAM" id="SSF51735">
    <property type="entry name" value="NAD(P)-binding Rossmann-fold domains"/>
    <property type="match status" value="1"/>
</dbReference>
<feature type="domain" description="RmlD-like substrate binding" evidence="7">
    <location>
        <begin position="1"/>
        <end position="292"/>
    </location>
</feature>
<dbReference type="UniPathway" id="UPA00124"/>
<dbReference type="Proteomes" id="UP000243745">
    <property type="component" value="Unassembled WGS sequence"/>
</dbReference>
<dbReference type="GO" id="GO:0009243">
    <property type="term" value="P:O antigen biosynthetic process"/>
    <property type="evidence" value="ECO:0007669"/>
    <property type="project" value="UniProtKB-UniPathway"/>
</dbReference>
<evidence type="ECO:0000259" key="7">
    <source>
        <dbReference type="Pfam" id="PF04321"/>
    </source>
</evidence>
<evidence type="ECO:0000256" key="6">
    <source>
        <dbReference type="RuleBase" id="RU364082"/>
    </source>
</evidence>
<dbReference type="Gene3D" id="3.90.25.10">
    <property type="entry name" value="UDP-galactose 4-epimerase, domain 1"/>
    <property type="match status" value="1"/>
</dbReference>
<dbReference type="PANTHER" id="PTHR10491:SF4">
    <property type="entry name" value="METHIONINE ADENOSYLTRANSFERASE 2 SUBUNIT BETA"/>
    <property type="match status" value="1"/>
</dbReference>
<evidence type="ECO:0000256" key="4">
    <source>
        <dbReference type="ARBA" id="ARBA00017099"/>
    </source>
</evidence>
<gene>
    <name evidence="8" type="ORF">SAMN02910344_02341</name>
</gene>
<reference evidence="8 9" key="1">
    <citation type="submission" date="2016-10" db="EMBL/GenBank/DDBJ databases">
        <authorList>
            <person name="Varghese N."/>
            <person name="Submissions S."/>
        </authorList>
    </citation>
    <scope>NUCLEOTIDE SEQUENCE [LARGE SCALE GENOMIC DNA]</scope>
    <source>
        <strain evidence="8 9">DSM 1361</strain>
    </source>
</reference>
<dbReference type="OrthoDB" id="9803892at2"/>
<evidence type="ECO:0000256" key="1">
    <source>
        <dbReference type="ARBA" id="ARBA00004781"/>
    </source>
</evidence>
<accession>A0A662ZKF0</accession>
<evidence type="ECO:0000313" key="8">
    <source>
        <dbReference type="EMBL" id="SFP80810.1"/>
    </source>
</evidence>
<dbReference type="GO" id="GO:0008831">
    <property type="term" value="F:dTDP-4-dehydrorhamnose reductase activity"/>
    <property type="evidence" value="ECO:0007669"/>
    <property type="project" value="UniProtKB-EC"/>
</dbReference>
<proteinExistence type="inferred from homology"/>
<keyword evidence="6" id="KW-0521">NADP</keyword>
<dbReference type="Pfam" id="PF04321">
    <property type="entry name" value="RmlD_sub_bind"/>
    <property type="match status" value="1"/>
</dbReference>
<name>A0A662ZKF0_9GAMM</name>
<comment type="cofactor">
    <cofactor evidence="6">
        <name>Mg(2+)</name>
        <dbReference type="ChEBI" id="CHEBI:18420"/>
    </cofactor>
    <text evidence="6">Binds 1 Mg(2+) ion per monomer.</text>
</comment>
<dbReference type="NCBIfam" id="TIGR01214">
    <property type="entry name" value="rmlD"/>
    <property type="match status" value="1"/>
</dbReference>
<keyword evidence="9" id="KW-1185">Reference proteome</keyword>
<dbReference type="UniPathway" id="UPA00281"/>
<dbReference type="CDD" id="cd05254">
    <property type="entry name" value="dTDP_HR_like_SDR_e"/>
    <property type="match status" value="1"/>
</dbReference>
<dbReference type="AlphaFoldDB" id="A0A662ZKF0"/>
<comment type="similarity">
    <text evidence="2 6">Belongs to the dTDP-4-dehydrorhamnose reductase family.</text>
</comment>
<comment type="function">
    <text evidence="6">Catalyzes the reduction of dTDP-6-deoxy-L-lyxo-4-hexulose to yield dTDP-L-rhamnose.</text>
</comment>
<dbReference type="Gene3D" id="3.40.50.720">
    <property type="entry name" value="NAD(P)-binding Rossmann-like Domain"/>
    <property type="match status" value="1"/>
</dbReference>
<dbReference type="InterPro" id="IPR036291">
    <property type="entry name" value="NAD(P)-bd_dom_sf"/>
</dbReference>
<dbReference type="InterPro" id="IPR005913">
    <property type="entry name" value="dTDP_dehydrorham_reduct"/>
</dbReference>
<evidence type="ECO:0000313" key="9">
    <source>
        <dbReference type="Proteomes" id="UP000243745"/>
    </source>
</evidence>
<keyword evidence="6" id="KW-0560">Oxidoreductase</keyword>
<dbReference type="PANTHER" id="PTHR10491">
    <property type="entry name" value="DTDP-4-DEHYDRORHAMNOSE REDUCTASE"/>
    <property type="match status" value="1"/>
</dbReference>
<organism evidence="8 9">
    <name type="scientific">Ruminobacter amylophilus</name>
    <dbReference type="NCBI Taxonomy" id="867"/>
    <lineage>
        <taxon>Bacteria</taxon>
        <taxon>Pseudomonadati</taxon>
        <taxon>Pseudomonadota</taxon>
        <taxon>Gammaproteobacteria</taxon>
        <taxon>Aeromonadales</taxon>
        <taxon>Succinivibrionaceae</taxon>
        <taxon>Ruminobacter</taxon>
    </lineage>
</organism>